<reference evidence="2 3" key="1">
    <citation type="journal article" date="2018" name="Front. Plant Sci.">
        <title>Red Clover (Trifolium pratense) and Zigzag Clover (T. medium) - A Picture of Genomic Similarities and Differences.</title>
        <authorList>
            <person name="Dluhosova J."/>
            <person name="Istvanek J."/>
            <person name="Nedelnik J."/>
            <person name="Repkova J."/>
        </authorList>
    </citation>
    <scope>NUCLEOTIDE SEQUENCE [LARGE SCALE GENOMIC DNA]</scope>
    <source>
        <strain evidence="3">cv. 10/8</strain>
        <tissue evidence="2">Leaf</tissue>
    </source>
</reference>
<comment type="caution">
    <text evidence="2">The sequence shown here is derived from an EMBL/GenBank/DDBJ whole genome shotgun (WGS) entry which is preliminary data.</text>
</comment>
<evidence type="ECO:0000313" key="3">
    <source>
        <dbReference type="Proteomes" id="UP000265520"/>
    </source>
</evidence>
<organism evidence="2 3">
    <name type="scientific">Trifolium medium</name>
    <dbReference type="NCBI Taxonomy" id="97028"/>
    <lineage>
        <taxon>Eukaryota</taxon>
        <taxon>Viridiplantae</taxon>
        <taxon>Streptophyta</taxon>
        <taxon>Embryophyta</taxon>
        <taxon>Tracheophyta</taxon>
        <taxon>Spermatophyta</taxon>
        <taxon>Magnoliopsida</taxon>
        <taxon>eudicotyledons</taxon>
        <taxon>Gunneridae</taxon>
        <taxon>Pentapetalae</taxon>
        <taxon>rosids</taxon>
        <taxon>fabids</taxon>
        <taxon>Fabales</taxon>
        <taxon>Fabaceae</taxon>
        <taxon>Papilionoideae</taxon>
        <taxon>50 kb inversion clade</taxon>
        <taxon>NPAAA clade</taxon>
        <taxon>Hologalegina</taxon>
        <taxon>IRL clade</taxon>
        <taxon>Trifolieae</taxon>
        <taxon>Trifolium</taxon>
    </lineage>
</organism>
<protein>
    <submittedName>
        <fullName evidence="2">Uncharacterized protein</fullName>
    </submittedName>
</protein>
<feature type="non-terminal residue" evidence="2">
    <location>
        <position position="71"/>
    </location>
</feature>
<proteinExistence type="predicted"/>
<dbReference type="AlphaFoldDB" id="A0A392UHX1"/>
<feature type="region of interest" description="Disordered" evidence="1">
    <location>
        <begin position="1"/>
        <end position="28"/>
    </location>
</feature>
<evidence type="ECO:0000256" key="1">
    <source>
        <dbReference type="SAM" id="MobiDB-lite"/>
    </source>
</evidence>
<name>A0A392UHX1_9FABA</name>
<evidence type="ECO:0000313" key="2">
    <source>
        <dbReference type="EMBL" id="MCI73213.1"/>
    </source>
</evidence>
<accession>A0A392UHX1</accession>
<dbReference type="Proteomes" id="UP000265520">
    <property type="component" value="Unassembled WGS sequence"/>
</dbReference>
<keyword evidence="3" id="KW-1185">Reference proteome</keyword>
<dbReference type="EMBL" id="LXQA010833487">
    <property type="protein sequence ID" value="MCI73213.1"/>
    <property type="molecule type" value="Genomic_DNA"/>
</dbReference>
<sequence>MQDVMEEIDRFDGDAIPTQEPQGSGSGWAYSHSEHELAFVLHNLDINTHFWMPNVYYQTQGTLYSEAMSYR</sequence>